<keyword evidence="6" id="KW-0675">Receptor</keyword>
<dbReference type="OrthoDB" id="9940746at2759"/>
<evidence type="ECO:0000256" key="4">
    <source>
        <dbReference type="SAM" id="Phobius"/>
    </source>
</evidence>
<feature type="domain" description="TIR" evidence="5">
    <location>
        <begin position="536"/>
        <end position="723"/>
    </location>
</feature>
<dbReference type="GO" id="GO:0007165">
    <property type="term" value="P:signal transduction"/>
    <property type="evidence" value="ECO:0007669"/>
    <property type="project" value="InterPro"/>
</dbReference>
<dbReference type="PROSITE" id="PS50104">
    <property type="entry name" value="TIR"/>
    <property type="match status" value="2"/>
</dbReference>
<dbReference type="AlphaFoldDB" id="A0A556U4K5"/>
<dbReference type="InterPro" id="IPR015621">
    <property type="entry name" value="IL-1_rcpt_fam"/>
</dbReference>
<keyword evidence="3" id="KW-0393">Immunoglobulin domain</keyword>
<evidence type="ECO:0000259" key="5">
    <source>
        <dbReference type="PROSITE" id="PS50104"/>
    </source>
</evidence>
<name>A0A556U4K5_BAGYA</name>
<dbReference type="InterPro" id="IPR035897">
    <property type="entry name" value="Toll_tir_struct_dom_sf"/>
</dbReference>
<keyword evidence="4" id="KW-0472">Membrane</keyword>
<dbReference type="InterPro" id="IPR036179">
    <property type="entry name" value="Ig-like_dom_sf"/>
</dbReference>
<keyword evidence="4" id="KW-0812">Transmembrane</keyword>
<organism evidence="6 7">
    <name type="scientific">Bagarius yarrelli</name>
    <name type="common">Goonch</name>
    <name type="synonym">Bagrus yarrelli</name>
    <dbReference type="NCBI Taxonomy" id="175774"/>
    <lineage>
        <taxon>Eukaryota</taxon>
        <taxon>Metazoa</taxon>
        <taxon>Chordata</taxon>
        <taxon>Craniata</taxon>
        <taxon>Vertebrata</taxon>
        <taxon>Euteleostomi</taxon>
        <taxon>Actinopterygii</taxon>
        <taxon>Neopterygii</taxon>
        <taxon>Teleostei</taxon>
        <taxon>Ostariophysi</taxon>
        <taxon>Siluriformes</taxon>
        <taxon>Sisoridae</taxon>
        <taxon>Sisorinae</taxon>
        <taxon>Bagarius</taxon>
    </lineage>
</organism>
<keyword evidence="4" id="KW-1133">Transmembrane helix</keyword>
<sequence>MLYGLFRTPRLVPVQRGQQAALCAWVSPAIVARPRSTNTRMYAKLGFRCLGYVDRGGVDLHARVSPNDAGFYTCRMTFNLSGVLSEVTETIECGITGEKRGEPASDVAEGWWLERSLLVSRVEPGDFNLNFTCRALSHRGNAVGYFTLHPADPDLRLPIILLATSMTSFFVSVLLLYRVFKVELALLFRALFPFFYASTDGDGKLYDAYVVYPRDQGDTLSAAVEAFVLKTLPEVLEEHYGYRLFILGRDSLPGQAVADVVDETMNLCRRLLLLYTSSSLSRPDGTSWFEQQTGLRRALLDESLPVILLEMEQLSDLSILPESLRLLCDKQAALQAWKRRRRWACQRTVEDGEEIEISLSSFSVSARFWRKVRYHMPKPRVIKPRQETVAVKLGSKQVLNCKVFIGPGSCETAHVEPISPYWLMNNNIIESKPDEISVEEYCTTENSLEYHHSNLTIFRVQEEFFNVPFQCVILSSLGHDNGTVVLIPSGEKDLYVIIGVFTAFALSALLCYLFRVDLVLAYRSFSPCLKRQNDGKLYDAYVTYPQGVDHSVSFATTFALHVLPEVLENRFGYKLFISERDATPGTAVPDVISETVGKSRRLIIILTPEIFTNTSQNQVELSNKLSSECLSLNNNNTSATKHPNPFDSCQPNWGTYECQVGLYDALVKECLQVILVQVGGDVDEAWLPESLRYVKHTQGILKWKQNYKNKTSGRFWKQMRYRMPPVQKDRSGFMV</sequence>
<feature type="transmembrane region" description="Helical" evidence="4">
    <location>
        <begin position="159"/>
        <end position="180"/>
    </location>
</feature>
<evidence type="ECO:0000256" key="1">
    <source>
        <dbReference type="ARBA" id="ARBA00023157"/>
    </source>
</evidence>
<keyword evidence="2" id="KW-0325">Glycoprotein</keyword>
<feature type="transmembrane region" description="Helical" evidence="4">
    <location>
        <begin position="494"/>
        <end position="514"/>
    </location>
</feature>
<evidence type="ECO:0000256" key="3">
    <source>
        <dbReference type="ARBA" id="ARBA00023319"/>
    </source>
</evidence>
<dbReference type="Gene3D" id="3.40.50.10140">
    <property type="entry name" value="Toll/interleukin-1 receptor homology (TIR) domain"/>
    <property type="match status" value="2"/>
</dbReference>
<keyword evidence="7" id="KW-1185">Reference proteome</keyword>
<keyword evidence="1" id="KW-1015">Disulfide bond</keyword>
<accession>A0A556U4K5</accession>
<feature type="domain" description="TIR" evidence="5">
    <location>
        <begin position="204"/>
        <end position="376"/>
    </location>
</feature>
<dbReference type="InterPro" id="IPR013783">
    <property type="entry name" value="Ig-like_fold"/>
</dbReference>
<comment type="caution">
    <text evidence="6">The sequence shown here is derived from an EMBL/GenBank/DDBJ whole genome shotgun (WGS) entry which is preliminary data.</text>
</comment>
<dbReference type="PANTHER" id="PTHR11890:SF26">
    <property type="entry name" value="INTERLEUKIN-1 RECEPTOR TYPE 1"/>
    <property type="match status" value="1"/>
</dbReference>
<proteinExistence type="predicted"/>
<dbReference type="Proteomes" id="UP000319801">
    <property type="component" value="Unassembled WGS sequence"/>
</dbReference>
<evidence type="ECO:0000313" key="6">
    <source>
        <dbReference type="EMBL" id="TSM60586.1"/>
    </source>
</evidence>
<evidence type="ECO:0000313" key="7">
    <source>
        <dbReference type="Proteomes" id="UP000319801"/>
    </source>
</evidence>
<gene>
    <name evidence="6" type="ORF">Baya_8658</name>
</gene>
<dbReference type="Pfam" id="PF01582">
    <property type="entry name" value="TIR"/>
    <property type="match status" value="2"/>
</dbReference>
<dbReference type="PRINTS" id="PR01537">
    <property type="entry name" value="INTRLKN1R1F"/>
</dbReference>
<dbReference type="EMBL" id="VCAZ01000047">
    <property type="protein sequence ID" value="TSM60586.1"/>
    <property type="molecule type" value="Genomic_DNA"/>
</dbReference>
<evidence type="ECO:0000256" key="2">
    <source>
        <dbReference type="ARBA" id="ARBA00023180"/>
    </source>
</evidence>
<dbReference type="PANTHER" id="PTHR11890">
    <property type="entry name" value="INTERLEUKIN-1 RECEPTOR FAMILY MEMBER"/>
    <property type="match status" value="1"/>
</dbReference>
<dbReference type="SMART" id="SM00255">
    <property type="entry name" value="TIR"/>
    <property type="match status" value="2"/>
</dbReference>
<protein>
    <submittedName>
        <fullName evidence="6">Interleukin-1 receptor-like 2</fullName>
    </submittedName>
</protein>
<dbReference type="SUPFAM" id="SSF52200">
    <property type="entry name" value="Toll/Interleukin receptor TIR domain"/>
    <property type="match status" value="2"/>
</dbReference>
<dbReference type="InterPro" id="IPR000157">
    <property type="entry name" value="TIR_dom"/>
</dbReference>
<dbReference type="Gene3D" id="2.60.40.10">
    <property type="entry name" value="Immunoglobulins"/>
    <property type="match status" value="1"/>
</dbReference>
<reference evidence="6 7" key="1">
    <citation type="journal article" date="2019" name="Genome Biol. Evol.">
        <title>Whole-Genome Sequencing of the Giant Devil Catfish, Bagarius yarrelli.</title>
        <authorList>
            <person name="Jiang W."/>
            <person name="Lv Y."/>
            <person name="Cheng L."/>
            <person name="Yang K."/>
            <person name="Chao B."/>
            <person name="Wang X."/>
            <person name="Li Y."/>
            <person name="Pan X."/>
            <person name="You X."/>
            <person name="Zhang Y."/>
            <person name="Yang J."/>
            <person name="Li J."/>
            <person name="Zhang X."/>
            <person name="Liu S."/>
            <person name="Sun C."/>
            <person name="Yang J."/>
            <person name="Shi Q."/>
        </authorList>
    </citation>
    <scope>NUCLEOTIDE SEQUENCE [LARGE SCALE GENOMIC DNA]</scope>
    <source>
        <strain evidence="6">JWS20170419001</strain>
        <tissue evidence="6">Muscle</tissue>
    </source>
</reference>
<dbReference type="SUPFAM" id="SSF48726">
    <property type="entry name" value="Immunoglobulin"/>
    <property type="match status" value="1"/>
</dbReference>